<sequence length="330" mass="37522">MMYTPDENRYEKMIYTHCGKSGLRLPKISLGFWQNFGYQSDFANMEEMVHTAFDLGINHFDLANNYGNPYNGSAEENFGRILDRGMRPFRDEMCISTKAGYEMWDGPFGDRNGSRKYLIASLDQSLKRMKLDYVDIFYHHVYDPDTPLEETASALDQVVRQGKALYVGISNYNREQTAKMQQLLTELKTPFIINQPSYSMLNRWIEEDGLDDYAFENGIGLAVFSPLSQGFLTDRYLHGIPKDSRIGKGNTWLGDQLSEELVVKLNCLNDIASKRGQTLSEMALAWCLSNKAVTTVLVGASSPEQIRTNTACLKNLDFSEDELAEIRALL</sequence>
<dbReference type="EMBL" id="JACRSX010000003">
    <property type="protein sequence ID" value="MBC8561931.1"/>
    <property type="molecule type" value="Genomic_DNA"/>
</dbReference>
<keyword evidence="3" id="KW-0560">Oxidoreductase</keyword>
<accession>A0ABR7MZX1</accession>
<evidence type="ECO:0000256" key="3">
    <source>
        <dbReference type="ARBA" id="ARBA00023002"/>
    </source>
</evidence>
<dbReference type="Proteomes" id="UP000606193">
    <property type="component" value="Unassembled WGS sequence"/>
</dbReference>
<comment type="caution">
    <text evidence="5">The sequence shown here is derived from an EMBL/GenBank/DDBJ whole genome shotgun (WGS) entry which is preliminary data.</text>
</comment>
<dbReference type="PANTHER" id="PTHR43150">
    <property type="entry name" value="HYPERKINETIC, ISOFORM M"/>
    <property type="match status" value="1"/>
</dbReference>
<dbReference type="Gene3D" id="3.20.20.100">
    <property type="entry name" value="NADP-dependent oxidoreductase domain"/>
    <property type="match status" value="1"/>
</dbReference>
<dbReference type="InterPro" id="IPR023210">
    <property type="entry name" value="NADP_OxRdtase_dom"/>
</dbReference>
<dbReference type="PRINTS" id="PR01577">
    <property type="entry name" value="KCNABCHANNEL"/>
</dbReference>
<keyword evidence="2" id="KW-0521">NADP</keyword>
<evidence type="ECO:0000256" key="1">
    <source>
        <dbReference type="ARBA" id="ARBA00006515"/>
    </source>
</evidence>
<protein>
    <submittedName>
        <fullName evidence="5">Aldo/keto reductase</fullName>
    </submittedName>
</protein>
<keyword evidence="6" id="KW-1185">Reference proteome</keyword>
<dbReference type="SUPFAM" id="SSF51430">
    <property type="entry name" value="NAD(P)-linked oxidoreductase"/>
    <property type="match status" value="1"/>
</dbReference>
<dbReference type="PANTHER" id="PTHR43150:SF4">
    <property type="entry name" value="L-GLYCERALDEHYDE 3-PHOSPHATE REDUCTASE"/>
    <property type="match status" value="1"/>
</dbReference>
<dbReference type="InterPro" id="IPR005399">
    <property type="entry name" value="K_chnl_volt-dep_bsu_KCNAB-rel"/>
</dbReference>
<dbReference type="InterPro" id="IPR036812">
    <property type="entry name" value="NAD(P)_OxRdtase_dom_sf"/>
</dbReference>
<reference evidence="5 6" key="1">
    <citation type="submission" date="2020-08" db="EMBL/GenBank/DDBJ databases">
        <title>Genome public.</title>
        <authorList>
            <person name="Liu C."/>
            <person name="Sun Q."/>
        </authorList>
    </citation>
    <scope>NUCLEOTIDE SEQUENCE [LARGE SCALE GENOMIC DNA]</scope>
    <source>
        <strain evidence="5 6">NSJ-37</strain>
    </source>
</reference>
<organism evidence="5 6">
    <name type="scientific">Jutongia huaianensis</name>
    <dbReference type="NCBI Taxonomy" id="2763668"/>
    <lineage>
        <taxon>Bacteria</taxon>
        <taxon>Bacillati</taxon>
        <taxon>Bacillota</taxon>
        <taxon>Clostridia</taxon>
        <taxon>Lachnospirales</taxon>
        <taxon>Lachnospiraceae</taxon>
        <taxon>Jutongia</taxon>
    </lineage>
</organism>
<comment type="similarity">
    <text evidence="1">Belongs to the shaker potassium channel beta subunit family.</text>
</comment>
<evidence type="ECO:0000313" key="5">
    <source>
        <dbReference type="EMBL" id="MBC8561931.1"/>
    </source>
</evidence>
<evidence type="ECO:0000313" key="6">
    <source>
        <dbReference type="Proteomes" id="UP000606193"/>
    </source>
</evidence>
<dbReference type="Pfam" id="PF00248">
    <property type="entry name" value="Aldo_ket_red"/>
    <property type="match status" value="1"/>
</dbReference>
<feature type="domain" description="NADP-dependent oxidoreductase" evidence="4">
    <location>
        <begin position="27"/>
        <end position="329"/>
    </location>
</feature>
<proteinExistence type="inferred from homology"/>
<evidence type="ECO:0000259" key="4">
    <source>
        <dbReference type="Pfam" id="PF00248"/>
    </source>
</evidence>
<evidence type="ECO:0000256" key="2">
    <source>
        <dbReference type="ARBA" id="ARBA00022857"/>
    </source>
</evidence>
<name>A0ABR7MZX1_9FIRM</name>
<gene>
    <name evidence="5" type="ORF">H8704_04675</name>
</gene>